<organism evidence="7 8">
    <name type="scientific">Apatococcus lobatus</name>
    <dbReference type="NCBI Taxonomy" id="904363"/>
    <lineage>
        <taxon>Eukaryota</taxon>
        <taxon>Viridiplantae</taxon>
        <taxon>Chlorophyta</taxon>
        <taxon>core chlorophytes</taxon>
        <taxon>Trebouxiophyceae</taxon>
        <taxon>Chlorellales</taxon>
        <taxon>Chlorellaceae</taxon>
        <taxon>Apatococcus</taxon>
    </lineage>
</organism>
<proteinExistence type="inferred from homology"/>
<dbReference type="PRINTS" id="PR00600">
    <property type="entry name" value="PP2APR55"/>
</dbReference>
<dbReference type="InterPro" id="IPR000009">
    <property type="entry name" value="PP2A_PR55"/>
</dbReference>
<dbReference type="Proteomes" id="UP001438707">
    <property type="component" value="Unassembled WGS sequence"/>
</dbReference>
<sequence length="507" mass="56896">MSDSTPALTSPTGISGSSEPLEWGFLQCFGERTPGEEIQEADIISAVQFDGTGQHLATGDRGGRVVVFERVASQPRLPGIDSRQSPSSAARICPFEYRYLTEFQSHEPEFDYLKSLEIEEKINKVRWCNPSGGSRMLLSTNDKTIKLWKVFEKKVSCLTEFNLDNQSSWSIPAGGAHILPNGVMSPTRNRLAAATDRKLQFPLRFPKVASVEVVLAARCRRTYSNAHTYHINSVSMSSDWETFISVDDLRINLWHLDCNNQSFNIVDMKPPNMDDLTEVITCAEFHPQHCNMFAYSSSKGCIRLADMRQAALCDRHLKAFEEPESQAARNFFSEIISSISDVRFSHDGRYMLSRDFMTLKLWDINMESAPVATYPVHETLRSRLCDLYENDCIFDKFDCALSGKGDHFATGTYSNFFRVLDKQLSPSTDVLLEASRDPLRRRLATPARAPRFGLSRGSNKRAGAASTSPEDVLHQDLGSKMLHLAWHPESNVIATAASNSLYMFAAK</sequence>
<evidence type="ECO:0000313" key="8">
    <source>
        <dbReference type="Proteomes" id="UP001438707"/>
    </source>
</evidence>
<dbReference type="EMBL" id="JALJOS010000004">
    <property type="protein sequence ID" value="KAK9840189.1"/>
    <property type="molecule type" value="Genomic_DNA"/>
</dbReference>
<name>A0AAW1S326_9CHLO</name>
<dbReference type="PANTHER" id="PTHR11871">
    <property type="entry name" value="PROTEIN PHOSPHATASE PP2A REGULATORY SUBUNIT B"/>
    <property type="match status" value="1"/>
</dbReference>
<evidence type="ECO:0000256" key="6">
    <source>
        <dbReference type="SAM" id="MobiDB-lite"/>
    </source>
</evidence>
<dbReference type="AlphaFoldDB" id="A0AAW1S326"/>
<dbReference type="InterPro" id="IPR018067">
    <property type="entry name" value="PP2A_PR55_CS"/>
</dbReference>
<comment type="similarity">
    <text evidence="1 5">Belongs to the phosphatase 2A regulatory subunit B family.</text>
</comment>
<dbReference type="SUPFAM" id="SSF50978">
    <property type="entry name" value="WD40 repeat-like"/>
    <property type="match status" value="1"/>
</dbReference>
<accession>A0AAW1S326</accession>
<dbReference type="InterPro" id="IPR015943">
    <property type="entry name" value="WD40/YVTN_repeat-like_dom_sf"/>
</dbReference>
<protein>
    <recommendedName>
        <fullName evidence="5">Serine/threonine-protein phosphatase 2A 55 kDa regulatory subunit B</fullName>
    </recommendedName>
</protein>
<dbReference type="InterPro" id="IPR036322">
    <property type="entry name" value="WD40_repeat_dom_sf"/>
</dbReference>
<dbReference type="PIRSF" id="PIRSF037309">
    <property type="entry name" value="PP2A_PR55"/>
    <property type="match status" value="1"/>
</dbReference>
<keyword evidence="2 5" id="KW-0853">WD repeat</keyword>
<comment type="caution">
    <text evidence="7">The sequence shown here is derived from an EMBL/GenBank/DDBJ whole genome shotgun (WGS) entry which is preliminary data.</text>
</comment>
<evidence type="ECO:0000256" key="3">
    <source>
        <dbReference type="ARBA" id="ARBA00022737"/>
    </source>
</evidence>
<keyword evidence="3 5" id="KW-0677">Repeat</keyword>
<evidence type="ECO:0000313" key="7">
    <source>
        <dbReference type="EMBL" id="KAK9840189.1"/>
    </source>
</evidence>
<evidence type="ECO:0000256" key="4">
    <source>
        <dbReference type="ARBA" id="ARBA00034298"/>
    </source>
</evidence>
<reference evidence="7 8" key="1">
    <citation type="journal article" date="2024" name="Nat. Commun.">
        <title>Phylogenomics reveals the evolutionary origins of lichenization in chlorophyte algae.</title>
        <authorList>
            <person name="Puginier C."/>
            <person name="Libourel C."/>
            <person name="Otte J."/>
            <person name="Skaloud P."/>
            <person name="Haon M."/>
            <person name="Grisel S."/>
            <person name="Petersen M."/>
            <person name="Berrin J.G."/>
            <person name="Delaux P.M."/>
            <person name="Dal Grande F."/>
            <person name="Keller J."/>
        </authorList>
    </citation>
    <scope>NUCLEOTIDE SEQUENCE [LARGE SCALE GENOMIC DNA]</scope>
    <source>
        <strain evidence="7 8">SAG 2145</strain>
    </source>
</reference>
<evidence type="ECO:0000256" key="2">
    <source>
        <dbReference type="ARBA" id="ARBA00022574"/>
    </source>
</evidence>
<evidence type="ECO:0000256" key="1">
    <source>
        <dbReference type="ARBA" id="ARBA00008259"/>
    </source>
</evidence>
<comment type="function">
    <text evidence="4">The B regulatory subunit may modulate substrate selectivity and catalytic activity, and may also direct the localization of the catalytic enzyme to a particular subcellular compartment.</text>
</comment>
<dbReference type="PROSITE" id="PS01024">
    <property type="entry name" value="PR55_1"/>
    <property type="match status" value="1"/>
</dbReference>
<gene>
    <name evidence="7" type="ORF">WJX74_005177</name>
</gene>
<dbReference type="Gene3D" id="2.130.10.10">
    <property type="entry name" value="YVTN repeat-like/Quinoprotein amine dehydrogenase"/>
    <property type="match status" value="2"/>
</dbReference>
<keyword evidence="8" id="KW-1185">Reference proteome</keyword>
<feature type="region of interest" description="Disordered" evidence="6">
    <location>
        <begin position="450"/>
        <end position="470"/>
    </location>
</feature>
<dbReference type="GO" id="GO:0000159">
    <property type="term" value="C:protein phosphatase type 2A complex"/>
    <property type="evidence" value="ECO:0007669"/>
    <property type="project" value="UniProtKB-UniRule"/>
</dbReference>
<dbReference type="GO" id="GO:0019888">
    <property type="term" value="F:protein phosphatase regulator activity"/>
    <property type="evidence" value="ECO:0007669"/>
    <property type="project" value="InterPro"/>
</dbReference>
<dbReference type="SMART" id="SM00320">
    <property type="entry name" value="WD40"/>
    <property type="match status" value="6"/>
</dbReference>
<dbReference type="FunFam" id="2.130.10.10:FF:000609">
    <property type="entry name" value="Serine/threonine-protein phosphatase 2A 55 kDa regulatory subunit B"/>
    <property type="match status" value="1"/>
</dbReference>
<dbReference type="InterPro" id="IPR001680">
    <property type="entry name" value="WD40_rpt"/>
</dbReference>
<evidence type="ECO:0000256" key="5">
    <source>
        <dbReference type="RuleBase" id="RU331113"/>
    </source>
</evidence>